<name>A0A067TE65_GALM3</name>
<gene>
    <name evidence="1" type="ORF">GALMADRAFT_221345</name>
</gene>
<evidence type="ECO:0000313" key="1">
    <source>
        <dbReference type="EMBL" id="KDR81480.1"/>
    </source>
</evidence>
<dbReference type="OrthoDB" id="3015432at2759"/>
<sequence>MAKEPMGFLGRLSRQAFATHRPFRAVILDCRLCGHVYISAPSRSQRSHICITKLAR</sequence>
<dbReference type="Proteomes" id="UP000027222">
    <property type="component" value="Unassembled WGS sequence"/>
</dbReference>
<protein>
    <submittedName>
        <fullName evidence="1">Uncharacterized protein</fullName>
    </submittedName>
</protein>
<evidence type="ECO:0000313" key="2">
    <source>
        <dbReference type="Proteomes" id="UP000027222"/>
    </source>
</evidence>
<dbReference type="EMBL" id="KL142370">
    <property type="protein sequence ID" value="KDR81480.1"/>
    <property type="molecule type" value="Genomic_DNA"/>
</dbReference>
<reference evidence="2" key="1">
    <citation type="journal article" date="2014" name="Proc. Natl. Acad. Sci. U.S.A.">
        <title>Extensive sampling of basidiomycete genomes demonstrates inadequacy of the white-rot/brown-rot paradigm for wood decay fungi.</title>
        <authorList>
            <person name="Riley R."/>
            <person name="Salamov A.A."/>
            <person name="Brown D.W."/>
            <person name="Nagy L.G."/>
            <person name="Floudas D."/>
            <person name="Held B.W."/>
            <person name="Levasseur A."/>
            <person name="Lombard V."/>
            <person name="Morin E."/>
            <person name="Otillar R."/>
            <person name="Lindquist E.A."/>
            <person name="Sun H."/>
            <person name="LaButti K.M."/>
            <person name="Schmutz J."/>
            <person name="Jabbour D."/>
            <person name="Luo H."/>
            <person name="Baker S.E."/>
            <person name="Pisabarro A.G."/>
            <person name="Walton J.D."/>
            <person name="Blanchette R.A."/>
            <person name="Henrissat B."/>
            <person name="Martin F."/>
            <person name="Cullen D."/>
            <person name="Hibbett D.S."/>
            <person name="Grigoriev I.V."/>
        </authorList>
    </citation>
    <scope>NUCLEOTIDE SEQUENCE [LARGE SCALE GENOMIC DNA]</scope>
    <source>
        <strain evidence="2">CBS 339.88</strain>
    </source>
</reference>
<dbReference type="AlphaFoldDB" id="A0A067TE65"/>
<organism evidence="1 2">
    <name type="scientific">Galerina marginata (strain CBS 339.88)</name>
    <dbReference type="NCBI Taxonomy" id="685588"/>
    <lineage>
        <taxon>Eukaryota</taxon>
        <taxon>Fungi</taxon>
        <taxon>Dikarya</taxon>
        <taxon>Basidiomycota</taxon>
        <taxon>Agaricomycotina</taxon>
        <taxon>Agaricomycetes</taxon>
        <taxon>Agaricomycetidae</taxon>
        <taxon>Agaricales</taxon>
        <taxon>Agaricineae</taxon>
        <taxon>Strophariaceae</taxon>
        <taxon>Galerina</taxon>
    </lineage>
</organism>
<proteinExistence type="predicted"/>
<keyword evidence="2" id="KW-1185">Reference proteome</keyword>
<dbReference type="HOGENOM" id="CLU_3014293_0_0_1"/>
<accession>A0A067TE65</accession>